<dbReference type="InterPro" id="IPR036890">
    <property type="entry name" value="HATPase_C_sf"/>
</dbReference>
<evidence type="ECO:0000259" key="2">
    <source>
        <dbReference type="Pfam" id="PF13581"/>
    </source>
</evidence>
<feature type="domain" description="Histidine kinase/HSP90-like ATPase" evidence="2">
    <location>
        <begin position="22"/>
        <end position="143"/>
    </location>
</feature>
<dbReference type="Pfam" id="PF13581">
    <property type="entry name" value="HATPase_c_2"/>
    <property type="match status" value="1"/>
</dbReference>
<dbReference type="PANTHER" id="PTHR35526">
    <property type="entry name" value="ANTI-SIGMA-F FACTOR RSBW-RELATED"/>
    <property type="match status" value="1"/>
</dbReference>
<protein>
    <recommendedName>
        <fullName evidence="2">Histidine kinase/HSP90-like ATPase domain-containing protein</fullName>
    </recommendedName>
</protein>
<gene>
    <name evidence="3" type="ORF">GCM10009680_46020</name>
</gene>
<keyword evidence="1" id="KW-0418">Kinase</keyword>
<dbReference type="EMBL" id="BAAALR010000052">
    <property type="protein sequence ID" value="GAA1700227.1"/>
    <property type="molecule type" value="Genomic_DNA"/>
</dbReference>
<keyword evidence="1" id="KW-0723">Serine/threonine-protein kinase</keyword>
<reference evidence="4" key="1">
    <citation type="journal article" date="2019" name="Int. J. Syst. Evol. Microbiol.">
        <title>The Global Catalogue of Microorganisms (GCM) 10K type strain sequencing project: providing services to taxonomists for standard genome sequencing and annotation.</title>
        <authorList>
            <consortium name="The Broad Institute Genomics Platform"/>
            <consortium name="The Broad Institute Genome Sequencing Center for Infectious Disease"/>
            <person name="Wu L."/>
            <person name="Ma J."/>
        </authorList>
    </citation>
    <scope>NUCLEOTIDE SEQUENCE [LARGE SCALE GENOMIC DNA]</scope>
    <source>
        <strain evidence="4">JCM 13244</strain>
    </source>
</reference>
<dbReference type="InterPro" id="IPR003594">
    <property type="entry name" value="HATPase_dom"/>
</dbReference>
<sequence>MSADTVNPIPLYASSLRLTAVPTAVGCSRMFVRHTLKLWQLEDHAETATLIMSELVTNAVKASGITEPEPKAWQTAAEHVIGIQLRAVEASLYVEVWDRTDAAPVRKNPSRETEGGRGLLLVEQLAKRWAVYRPRVGGKVVWAELSLGLPVELRPFERTPLILPSAIRASQGPVEGQARSALLDVLMTTTVDAMVAARVIRDT</sequence>
<dbReference type="PANTHER" id="PTHR35526:SF3">
    <property type="entry name" value="ANTI-SIGMA-F FACTOR RSBW"/>
    <property type="match status" value="1"/>
</dbReference>
<dbReference type="InterPro" id="IPR050267">
    <property type="entry name" value="Anti-sigma-factor_SerPK"/>
</dbReference>
<dbReference type="CDD" id="cd16936">
    <property type="entry name" value="HATPase_RsbW-like"/>
    <property type="match status" value="1"/>
</dbReference>
<keyword evidence="1" id="KW-0808">Transferase</keyword>
<dbReference type="RefSeq" id="WP_246585720.1">
    <property type="nucleotide sequence ID" value="NZ_BAAALR010000052.1"/>
</dbReference>
<evidence type="ECO:0000313" key="3">
    <source>
        <dbReference type="EMBL" id="GAA1700227.1"/>
    </source>
</evidence>
<proteinExistence type="predicted"/>
<accession>A0ABP4UAK3</accession>
<dbReference type="SUPFAM" id="SSF55874">
    <property type="entry name" value="ATPase domain of HSP90 chaperone/DNA topoisomerase II/histidine kinase"/>
    <property type="match status" value="1"/>
</dbReference>
<keyword evidence="4" id="KW-1185">Reference proteome</keyword>
<evidence type="ECO:0000313" key="4">
    <source>
        <dbReference type="Proteomes" id="UP001499947"/>
    </source>
</evidence>
<comment type="caution">
    <text evidence="3">The sequence shown here is derived from an EMBL/GenBank/DDBJ whole genome shotgun (WGS) entry which is preliminary data.</text>
</comment>
<evidence type="ECO:0000256" key="1">
    <source>
        <dbReference type="ARBA" id="ARBA00022527"/>
    </source>
</evidence>
<dbReference type="Gene3D" id="3.30.565.10">
    <property type="entry name" value="Histidine kinase-like ATPase, C-terminal domain"/>
    <property type="match status" value="1"/>
</dbReference>
<dbReference type="Proteomes" id="UP001499947">
    <property type="component" value="Unassembled WGS sequence"/>
</dbReference>
<organism evidence="3 4">
    <name type="scientific">Streptomyces yatensis</name>
    <dbReference type="NCBI Taxonomy" id="155177"/>
    <lineage>
        <taxon>Bacteria</taxon>
        <taxon>Bacillati</taxon>
        <taxon>Actinomycetota</taxon>
        <taxon>Actinomycetes</taxon>
        <taxon>Kitasatosporales</taxon>
        <taxon>Streptomycetaceae</taxon>
        <taxon>Streptomyces</taxon>
        <taxon>Streptomyces violaceusniger group</taxon>
    </lineage>
</organism>
<name>A0ABP4UAK3_9ACTN</name>